<accession>A0ABP8P6X5</accession>
<evidence type="ECO:0000256" key="1">
    <source>
        <dbReference type="SAM" id="MobiDB-lite"/>
    </source>
</evidence>
<name>A0ABP8P6X5_9MICO</name>
<evidence type="ECO:0008006" key="4">
    <source>
        <dbReference type="Google" id="ProtNLM"/>
    </source>
</evidence>
<dbReference type="EMBL" id="BAABGP010000007">
    <property type="protein sequence ID" value="GAA4481370.1"/>
    <property type="molecule type" value="Genomic_DNA"/>
</dbReference>
<organism evidence="2 3">
    <name type="scientific">Microbacterium panaciterrae</name>
    <dbReference type="NCBI Taxonomy" id="985759"/>
    <lineage>
        <taxon>Bacteria</taxon>
        <taxon>Bacillati</taxon>
        <taxon>Actinomycetota</taxon>
        <taxon>Actinomycetes</taxon>
        <taxon>Micrococcales</taxon>
        <taxon>Microbacteriaceae</taxon>
        <taxon>Microbacterium</taxon>
    </lineage>
</organism>
<dbReference type="SUPFAM" id="SSF56349">
    <property type="entry name" value="DNA breaking-rejoining enzymes"/>
    <property type="match status" value="1"/>
</dbReference>
<dbReference type="RefSeq" id="WP_345184932.1">
    <property type="nucleotide sequence ID" value="NZ_BAABGP010000007.1"/>
</dbReference>
<reference evidence="3" key="1">
    <citation type="journal article" date="2019" name="Int. J. Syst. Evol. Microbiol.">
        <title>The Global Catalogue of Microorganisms (GCM) 10K type strain sequencing project: providing services to taxonomists for standard genome sequencing and annotation.</title>
        <authorList>
            <consortium name="The Broad Institute Genomics Platform"/>
            <consortium name="The Broad Institute Genome Sequencing Center for Infectious Disease"/>
            <person name="Wu L."/>
            <person name="Ma J."/>
        </authorList>
    </citation>
    <scope>NUCLEOTIDE SEQUENCE [LARGE SCALE GENOMIC DNA]</scope>
    <source>
        <strain evidence="3">JCM 17839</strain>
    </source>
</reference>
<feature type="compositionally biased region" description="Polar residues" evidence="1">
    <location>
        <begin position="13"/>
        <end position="23"/>
    </location>
</feature>
<protein>
    <recommendedName>
        <fullName evidence="4">Tyr recombinase domain-containing protein</fullName>
    </recommendedName>
</protein>
<comment type="caution">
    <text evidence="2">The sequence shown here is derived from an EMBL/GenBank/DDBJ whole genome shotgun (WGS) entry which is preliminary data.</text>
</comment>
<dbReference type="Proteomes" id="UP001500731">
    <property type="component" value="Unassembled WGS sequence"/>
</dbReference>
<gene>
    <name evidence="2" type="ORF">GCM10023171_09740</name>
</gene>
<keyword evidence="3" id="KW-1185">Reference proteome</keyword>
<dbReference type="InterPro" id="IPR011010">
    <property type="entry name" value="DNA_brk_join_enz"/>
</dbReference>
<proteinExistence type="predicted"/>
<evidence type="ECO:0000313" key="2">
    <source>
        <dbReference type="EMBL" id="GAA4481370.1"/>
    </source>
</evidence>
<feature type="region of interest" description="Disordered" evidence="1">
    <location>
        <begin position="1"/>
        <end position="23"/>
    </location>
</feature>
<evidence type="ECO:0000313" key="3">
    <source>
        <dbReference type="Proteomes" id="UP001500731"/>
    </source>
</evidence>
<sequence>MTNPTNPEPTLAATPSTGYSNQQEENRRVIAAYRYRNAGEHWDAIADFVRATVVQLAYLPTRVVRSYLTSLSKLALWAYLHGMPLQDPADILTPSVLFRFDKEELSKHTPAARRNERTRLRNLIGRIGDDDPTYPRKPPQRDIRPSLWYYSPDEQVAFVSSTNTRNTERQRNNMRVFLGLGFGAGLTAKEINDARVGDITQIAGHTVVRVHGKHPRTVPVRADWAGLLIRGLGNRDPDDVAIDGYRESRKADSLAYYLHRDAPNEPHPHASGMRATWIIEHLMRGLRPDVLAGLAGVSVDGLVAYMPRMPDYDLDDYLDQIVGGDA</sequence>